<evidence type="ECO:0000256" key="3">
    <source>
        <dbReference type="ARBA" id="ARBA00022490"/>
    </source>
</evidence>
<dbReference type="GO" id="GO:0005524">
    <property type="term" value="F:ATP binding"/>
    <property type="evidence" value="ECO:0007669"/>
    <property type="project" value="UniProtKB-UniRule"/>
</dbReference>
<dbReference type="InterPro" id="IPR002316">
    <property type="entry name" value="Pro-tRNA-ligase_IIa"/>
</dbReference>
<comment type="subcellular location">
    <subcellularLocation>
        <location evidence="1 12">Cytoplasm</location>
    </subcellularLocation>
</comment>
<dbReference type="HAMAP" id="MF_01569">
    <property type="entry name" value="Pro_tRNA_synth_type1"/>
    <property type="match status" value="1"/>
</dbReference>
<keyword evidence="5 12" id="KW-0547">Nucleotide-binding</keyword>
<dbReference type="CDD" id="cd04334">
    <property type="entry name" value="ProRS-INS"/>
    <property type="match status" value="1"/>
</dbReference>
<name>A0A7T0C4R6_9BACT</name>
<dbReference type="SUPFAM" id="SSF55681">
    <property type="entry name" value="Class II aaRS and biotin synthetases"/>
    <property type="match status" value="1"/>
</dbReference>
<evidence type="ECO:0000256" key="5">
    <source>
        <dbReference type="ARBA" id="ARBA00022741"/>
    </source>
</evidence>
<keyword evidence="4 12" id="KW-0436">Ligase</keyword>
<dbReference type="GO" id="GO:0005829">
    <property type="term" value="C:cytosol"/>
    <property type="evidence" value="ECO:0007669"/>
    <property type="project" value="TreeGrafter"/>
</dbReference>
<comment type="function">
    <text evidence="10 12">Catalyzes the attachment of proline to tRNA(Pro) in a two-step reaction: proline is first activated by ATP to form Pro-AMP and then transferred to the acceptor end of tRNA(Pro). As ProRS can inadvertently accommodate and process non-cognate amino acids such as alanine and cysteine, to avoid such errors it has two additional distinct editing activities against alanine. One activity is designated as 'pretransfer' editing and involves the tRNA(Pro)-independent hydrolysis of activated Ala-AMP. The other activity is designated 'posttransfer' editing and involves deacylation of mischarged Ala-tRNA(Pro). The misacylated Cys-tRNA(Pro) is not edited by ProRS.</text>
</comment>
<dbReference type="InterPro" id="IPR050062">
    <property type="entry name" value="Pro-tRNA_synthetase"/>
</dbReference>
<dbReference type="GO" id="GO:0004827">
    <property type="term" value="F:proline-tRNA ligase activity"/>
    <property type="evidence" value="ECO:0007669"/>
    <property type="project" value="UniProtKB-UniRule"/>
</dbReference>
<dbReference type="InterPro" id="IPR036754">
    <property type="entry name" value="YbaK/aa-tRNA-synt-asso_dom_sf"/>
</dbReference>
<reference evidence="16" key="1">
    <citation type="submission" date="2020-02" db="EMBL/GenBank/DDBJ databases">
        <title>Genomic and physiological characterization of two novel Nitrospinaceae genera.</title>
        <authorList>
            <person name="Mueller A.J."/>
            <person name="Jung M.-Y."/>
            <person name="Strachan C.R."/>
            <person name="Herbold C.W."/>
            <person name="Kirkegaard R.H."/>
            <person name="Daims H."/>
        </authorList>
    </citation>
    <scope>NUCLEOTIDE SEQUENCE [LARGE SCALE GENOMIC DNA]</scope>
</reference>
<comment type="similarity">
    <text evidence="11 12">Belongs to the class-II aminoacyl-tRNA synthetase family. ProS type 1 subfamily.</text>
</comment>
<dbReference type="PRINTS" id="PR01046">
    <property type="entry name" value="TRNASYNTHPRO"/>
</dbReference>
<feature type="region of interest" description="Disordered" evidence="13">
    <location>
        <begin position="240"/>
        <end position="260"/>
    </location>
</feature>
<evidence type="ECO:0000313" key="15">
    <source>
        <dbReference type="EMBL" id="QPJ66382.1"/>
    </source>
</evidence>
<evidence type="ECO:0000256" key="13">
    <source>
        <dbReference type="SAM" id="MobiDB-lite"/>
    </source>
</evidence>
<dbReference type="InterPro" id="IPR007214">
    <property type="entry name" value="YbaK/aa-tRNA-synth-assoc-dom"/>
</dbReference>
<evidence type="ECO:0000256" key="10">
    <source>
        <dbReference type="ARBA" id="ARBA00053664"/>
    </source>
</evidence>
<dbReference type="SUPFAM" id="SSF52954">
    <property type="entry name" value="Class II aaRS ABD-related"/>
    <property type="match status" value="1"/>
</dbReference>
<evidence type="ECO:0000256" key="8">
    <source>
        <dbReference type="ARBA" id="ARBA00023146"/>
    </source>
</evidence>
<evidence type="ECO:0000256" key="11">
    <source>
        <dbReference type="ARBA" id="ARBA00060755"/>
    </source>
</evidence>
<dbReference type="InterPro" id="IPR002314">
    <property type="entry name" value="aa-tRNA-synt_IIb"/>
</dbReference>
<protein>
    <recommendedName>
        <fullName evidence="12">Proline--tRNA ligase</fullName>
        <ecNumber evidence="12">6.1.1.15</ecNumber>
    </recommendedName>
    <alternativeName>
        <fullName evidence="12">Prolyl-tRNA synthetase</fullName>
        <shortName evidence="12">ProRS</shortName>
    </alternativeName>
</protein>
<dbReference type="CDD" id="cd00861">
    <property type="entry name" value="ProRS_anticodon_short"/>
    <property type="match status" value="1"/>
</dbReference>
<organism evidence="15 16">
    <name type="scientific">Candidatus Nitrohelix vancouverensis</name>
    <dbReference type="NCBI Taxonomy" id="2705534"/>
    <lineage>
        <taxon>Bacteria</taxon>
        <taxon>Pseudomonadati</taxon>
        <taxon>Nitrospinota/Tectimicrobiota group</taxon>
        <taxon>Nitrospinota</taxon>
        <taxon>Nitrospinia</taxon>
        <taxon>Nitrospinales</taxon>
        <taxon>Nitrospinaceae</taxon>
        <taxon>Candidatus Nitrohelix</taxon>
    </lineage>
</organism>
<comment type="domain">
    <text evidence="12">Consists of three domains: the N-terminal catalytic domain, the editing domain and the C-terminal anticodon-binding domain.</text>
</comment>
<keyword evidence="3 12" id="KW-0963">Cytoplasm</keyword>
<dbReference type="FunFam" id="3.30.930.10:FF:000066">
    <property type="entry name" value="Proline--tRNA ligase"/>
    <property type="match status" value="1"/>
</dbReference>
<dbReference type="Gene3D" id="3.40.50.800">
    <property type="entry name" value="Anticodon-binding domain"/>
    <property type="match status" value="1"/>
</dbReference>
<dbReference type="AlphaFoldDB" id="A0A7T0C4R6"/>
<dbReference type="GO" id="GO:0006433">
    <property type="term" value="P:prolyl-tRNA aminoacylation"/>
    <property type="evidence" value="ECO:0007669"/>
    <property type="project" value="UniProtKB-UniRule"/>
</dbReference>
<dbReference type="EMBL" id="CP048620">
    <property type="protein sequence ID" value="QPJ66382.1"/>
    <property type="molecule type" value="Genomic_DNA"/>
</dbReference>
<comment type="subunit">
    <text evidence="2 12">Homodimer.</text>
</comment>
<dbReference type="InterPro" id="IPR006195">
    <property type="entry name" value="aa-tRNA-synth_II"/>
</dbReference>
<dbReference type="GO" id="GO:0002161">
    <property type="term" value="F:aminoacyl-tRNA deacylase activity"/>
    <property type="evidence" value="ECO:0007669"/>
    <property type="project" value="InterPro"/>
</dbReference>
<dbReference type="FunFam" id="3.30.930.10:FF:000065">
    <property type="entry name" value="Proline--tRNA ligase"/>
    <property type="match status" value="1"/>
</dbReference>
<dbReference type="KEGG" id="nva:G3M78_13650"/>
<evidence type="ECO:0000256" key="9">
    <source>
        <dbReference type="ARBA" id="ARBA00047671"/>
    </source>
</evidence>
<dbReference type="PANTHER" id="PTHR42753">
    <property type="entry name" value="MITOCHONDRIAL RIBOSOME PROTEIN L39/PROLYL-TRNA LIGASE FAMILY MEMBER"/>
    <property type="match status" value="1"/>
</dbReference>
<evidence type="ECO:0000256" key="12">
    <source>
        <dbReference type="HAMAP-Rule" id="MF_01569"/>
    </source>
</evidence>
<evidence type="ECO:0000256" key="6">
    <source>
        <dbReference type="ARBA" id="ARBA00022840"/>
    </source>
</evidence>
<keyword evidence="6 12" id="KW-0067">ATP-binding</keyword>
<proteinExistence type="inferred from homology"/>
<dbReference type="PIRSF" id="PIRSF001535">
    <property type="entry name" value="ProRS_1"/>
    <property type="match status" value="1"/>
</dbReference>
<dbReference type="InterPro" id="IPR004500">
    <property type="entry name" value="Pro-tRNA-synth_IIa_bac-type"/>
</dbReference>
<dbReference type="Pfam" id="PF00587">
    <property type="entry name" value="tRNA-synt_2b"/>
    <property type="match status" value="1"/>
</dbReference>
<gene>
    <name evidence="12" type="primary">proS</name>
    <name evidence="15" type="ORF">G3M78_13650</name>
</gene>
<dbReference type="EC" id="6.1.1.15" evidence="12"/>
<dbReference type="InterPro" id="IPR023717">
    <property type="entry name" value="Pro-tRNA-Synthase_IIa_type1"/>
</dbReference>
<comment type="catalytic activity">
    <reaction evidence="9 12">
        <text>tRNA(Pro) + L-proline + ATP = L-prolyl-tRNA(Pro) + AMP + diphosphate</text>
        <dbReference type="Rhea" id="RHEA:14305"/>
        <dbReference type="Rhea" id="RHEA-COMP:9700"/>
        <dbReference type="Rhea" id="RHEA-COMP:9702"/>
        <dbReference type="ChEBI" id="CHEBI:30616"/>
        <dbReference type="ChEBI" id="CHEBI:33019"/>
        <dbReference type="ChEBI" id="CHEBI:60039"/>
        <dbReference type="ChEBI" id="CHEBI:78442"/>
        <dbReference type="ChEBI" id="CHEBI:78532"/>
        <dbReference type="ChEBI" id="CHEBI:456215"/>
        <dbReference type="EC" id="6.1.1.15"/>
    </reaction>
</comment>
<dbReference type="NCBIfam" id="NF006625">
    <property type="entry name" value="PRK09194.1"/>
    <property type="match status" value="1"/>
</dbReference>
<dbReference type="Pfam" id="PF04073">
    <property type="entry name" value="tRNA_edit"/>
    <property type="match status" value="1"/>
</dbReference>
<dbReference type="PANTHER" id="PTHR42753:SF2">
    <property type="entry name" value="PROLINE--TRNA LIGASE"/>
    <property type="match status" value="1"/>
</dbReference>
<dbReference type="Proteomes" id="UP000594464">
    <property type="component" value="Chromosome"/>
</dbReference>
<dbReference type="CDD" id="cd00779">
    <property type="entry name" value="ProRS_core_prok"/>
    <property type="match status" value="1"/>
</dbReference>
<evidence type="ECO:0000256" key="7">
    <source>
        <dbReference type="ARBA" id="ARBA00022917"/>
    </source>
</evidence>
<dbReference type="InterPro" id="IPR004154">
    <property type="entry name" value="Anticodon-bd"/>
</dbReference>
<accession>A0A7T0C4R6</accession>
<dbReference type="Pfam" id="PF03129">
    <property type="entry name" value="HGTP_anticodon"/>
    <property type="match status" value="1"/>
</dbReference>
<feature type="domain" description="Aminoacyl-transfer RNA synthetases class-II family profile" evidence="14">
    <location>
        <begin position="38"/>
        <end position="465"/>
    </location>
</feature>
<evidence type="ECO:0000256" key="2">
    <source>
        <dbReference type="ARBA" id="ARBA00011738"/>
    </source>
</evidence>
<dbReference type="Gene3D" id="3.30.930.10">
    <property type="entry name" value="Bira Bifunctional Protein, Domain 2"/>
    <property type="match status" value="2"/>
</dbReference>
<evidence type="ECO:0000259" key="14">
    <source>
        <dbReference type="PROSITE" id="PS50862"/>
    </source>
</evidence>
<dbReference type="PROSITE" id="PS50862">
    <property type="entry name" value="AA_TRNA_LIGASE_II"/>
    <property type="match status" value="1"/>
</dbReference>
<evidence type="ECO:0000256" key="1">
    <source>
        <dbReference type="ARBA" id="ARBA00004496"/>
    </source>
</evidence>
<dbReference type="NCBIfam" id="TIGR00409">
    <property type="entry name" value="proS_fam_II"/>
    <property type="match status" value="1"/>
</dbReference>
<evidence type="ECO:0000256" key="4">
    <source>
        <dbReference type="ARBA" id="ARBA00022598"/>
    </source>
</evidence>
<sequence>MRFSQLFIPTLKDSPTDADVASHKYMIRAGMIRQIAAGIYSVLPLGLRTLRKIENIIREEMNRVGAQEVFLPSVQPAELWKESGRWEFYGKELLRFKDRHEREFCYGPTHEEVITDMVRKEIKSYRQLPVAFYQIQTKFRDEVRPRFGIMRGREFMMKDAYSFHADEASVDKTYDDMAAAYSRIFERCGLEYKKVEADTGSIGGARSHEFHVLADSGEDQIGFCDACEYASNIELAECRPDAPDNGAQTDTPIQEVETPGKKSVEEVSAFLSVKPRQIIKTILFESDQGIIAGLCRGDREINPIKLKNHIGCEWLHPAPEAILSKDESIHCGYVGPVGLKYPIYADLEVPGMANAVAGANKADAHLTGIQANRDLKATQMVDIRLAKEGDPCPKCDSGSLKVKRGIELGHIFVLGKKYSSAMKAQFLDPNGKEQAMVMGCYGIGVGRTAAAAIEQRHDEKGICWPRSIAPFEVILLPANHKDDATREAIEKLYKDLLAQGIDALLDDRPERLGVKFKDSELLGIPVQVVIGPKTLEAGVAEVKIRSTGAVSTPNLSSAPQQIQEILQTL</sequence>
<dbReference type="InterPro" id="IPR033730">
    <property type="entry name" value="ProRS_core_prok"/>
</dbReference>
<keyword evidence="8 12" id="KW-0030">Aminoacyl-tRNA synthetase</keyword>
<dbReference type="InterPro" id="IPR036621">
    <property type="entry name" value="Anticodon-bd_dom_sf"/>
</dbReference>
<dbReference type="SUPFAM" id="SSF55826">
    <property type="entry name" value="YbaK/ProRS associated domain"/>
    <property type="match status" value="1"/>
</dbReference>
<keyword evidence="7 12" id="KW-0648">Protein biosynthesis</keyword>
<dbReference type="InterPro" id="IPR044140">
    <property type="entry name" value="ProRS_anticodon_short"/>
</dbReference>
<evidence type="ECO:0000313" key="16">
    <source>
        <dbReference type="Proteomes" id="UP000594464"/>
    </source>
</evidence>
<dbReference type="InterPro" id="IPR045864">
    <property type="entry name" value="aa-tRNA-synth_II/BPL/LPL"/>
</dbReference>